<keyword evidence="3" id="KW-1185">Reference proteome</keyword>
<evidence type="ECO:0000313" key="3">
    <source>
        <dbReference type="Proteomes" id="UP000519023"/>
    </source>
</evidence>
<accession>A0A7X9ZSR7</accession>
<dbReference type="PROSITE" id="PS50931">
    <property type="entry name" value="HTH_LYSR"/>
    <property type="match status" value="1"/>
</dbReference>
<feature type="domain" description="HTH lysR-type" evidence="1">
    <location>
        <begin position="1"/>
        <end position="27"/>
    </location>
</feature>
<evidence type="ECO:0000313" key="2">
    <source>
        <dbReference type="EMBL" id="NML09489.1"/>
    </source>
</evidence>
<comment type="caution">
    <text evidence="2">The sequence shown here is derived from an EMBL/GenBank/DDBJ whole genome shotgun (WGS) entry which is preliminary data.</text>
</comment>
<dbReference type="InterPro" id="IPR000847">
    <property type="entry name" value="LysR_HTH_N"/>
</dbReference>
<organism evidence="2 3">
    <name type="scientific">Sphingobium psychrophilum</name>
    <dbReference type="NCBI Taxonomy" id="2728834"/>
    <lineage>
        <taxon>Bacteria</taxon>
        <taxon>Pseudomonadati</taxon>
        <taxon>Pseudomonadota</taxon>
        <taxon>Alphaproteobacteria</taxon>
        <taxon>Sphingomonadales</taxon>
        <taxon>Sphingomonadaceae</taxon>
        <taxon>Sphingobium</taxon>
    </lineage>
</organism>
<reference evidence="2 3" key="1">
    <citation type="submission" date="2020-04" db="EMBL/GenBank/DDBJ databases">
        <title>Sphingobium sp. AR-3-1 isolated from Arctic soil.</title>
        <authorList>
            <person name="Dahal R.H."/>
            <person name="Chaudhary D.K."/>
        </authorList>
    </citation>
    <scope>NUCLEOTIDE SEQUENCE [LARGE SCALE GENOMIC DNA]</scope>
    <source>
        <strain evidence="2 3">AR-3-1</strain>
    </source>
</reference>
<dbReference type="GO" id="GO:0003700">
    <property type="term" value="F:DNA-binding transcription factor activity"/>
    <property type="evidence" value="ECO:0007669"/>
    <property type="project" value="InterPro"/>
</dbReference>
<dbReference type="Gene3D" id="1.10.10.10">
    <property type="entry name" value="Winged helix-like DNA-binding domain superfamily/Winged helix DNA-binding domain"/>
    <property type="match status" value="1"/>
</dbReference>
<dbReference type="EMBL" id="JABBFV010000002">
    <property type="protein sequence ID" value="NML09489.1"/>
    <property type="molecule type" value="Genomic_DNA"/>
</dbReference>
<dbReference type="Proteomes" id="UP000519023">
    <property type="component" value="Unassembled WGS sequence"/>
</dbReference>
<sequence>MGKTIARLEERLGFRPCNRTTGHMRLTADGEACLAACSAATRSYRFNRPCPRAIRY</sequence>
<dbReference type="InterPro" id="IPR036388">
    <property type="entry name" value="WH-like_DNA-bd_sf"/>
</dbReference>
<name>A0A7X9ZSR7_9SPHN</name>
<evidence type="ECO:0000259" key="1">
    <source>
        <dbReference type="PROSITE" id="PS50931"/>
    </source>
</evidence>
<dbReference type="AlphaFoldDB" id="A0A7X9ZSR7"/>
<protein>
    <submittedName>
        <fullName evidence="2">LysR family transcriptional regulator</fullName>
    </submittedName>
</protein>
<gene>
    <name evidence="2" type="ORF">HHL08_04915</name>
</gene>
<proteinExistence type="predicted"/>